<evidence type="ECO:0000256" key="6">
    <source>
        <dbReference type="ARBA" id="ARBA00022737"/>
    </source>
</evidence>
<evidence type="ECO:0000256" key="1">
    <source>
        <dbReference type="ARBA" id="ARBA00004123"/>
    </source>
</evidence>
<evidence type="ECO:0000256" key="8">
    <source>
        <dbReference type="ARBA" id="ARBA00022840"/>
    </source>
</evidence>
<evidence type="ECO:0000259" key="13">
    <source>
        <dbReference type="SMART" id="SM00382"/>
    </source>
</evidence>
<feature type="compositionally biased region" description="Low complexity" evidence="11">
    <location>
        <begin position="711"/>
        <end position="725"/>
    </location>
</feature>
<dbReference type="InterPro" id="IPR011989">
    <property type="entry name" value="ARM-like"/>
</dbReference>
<dbReference type="FunFam" id="3.40.50.10190:FF:000001">
    <property type="entry name" value="Replication factor C subunit 1"/>
    <property type="match status" value="1"/>
</dbReference>
<feature type="domain" description="BRCT" evidence="12">
    <location>
        <begin position="53"/>
        <end position="131"/>
    </location>
</feature>
<feature type="region of interest" description="Disordered" evidence="11">
    <location>
        <begin position="1"/>
        <end position="49"/>
    </location>
</feature>
<dbReference type="Gene3D" id="1.25.10.10">
    <property type="entry name" value="Leucine-rich Repeat Variant"/>
    <property type="match status" value="1"/>
</dbReference>
<dbReference type="Proteomes" id="UP001214415">
    <property type="component" value="Chromosome 4"/>
</dbReference>
<keyword evidence="15" id="KW-1185">Reference proteome</keyword>
<dbReference type="FunFam" id="3.40.50.300:FF:000395">
    <property type="entry name" value="Replication factor C subunit 1"/>
    <property type="match status" value="1"/>
</dbReference>
<dbReference type="Pfam" id="PF25361">
    <property type="entry name" value="AAA_lid_RFC1"/>
    <property type="match status" value="1"/>
</dbReference>
<keyword evidence="7" id="KW-0547">Nucleotide-binding</keyword>
<dbReference type="CDD" id="cd07920">
    <property type="entry name" value="Pumilio"/>
    <property type="match status" value="1"/>
</dbReference>
<dbReference type="InterPro" id="IPR013725">
    <property type="entry name" value="DNA_replication_fac_RFC1_C"/>
</dbReference>
<evidence type="ECO:0000256" key="3">
    <source>
        <dbReference type="ARBA" id="ARBA00020401"/>
    </source>
</evidence>
<dbReference type="Gene3D" id="1.10.8.60">
    <property type="match status" value="1"/>
</dbReference>
<dbReference type="InterPro" id="IPR033712">
    <property type="entry name" value="Pumilio_RNA-bd"/>
</dbReference>
<accession>A0AAF0EDD9</accession>
<dbReference type="Pfam" id="PF03215">
    <property type="entry name" value="Rad17"/>
    <property type="match status" value="1"/>
</dbReference>
<dbReference type="SMART" id="SM00382">
    <property type="entry name" value="AAA"/>
    <property type="match status" value="1"/>
</dbReference>
<feature type="compositionally biased region" description="Basic and acidic residues" evidence="11">
    <location>
        <begin position="1370"/>
        <end position="1379"/>
    </location>
</feature>
<dbReference type="Pfam" id="PF00806">
    <property type="entry name" value="PUF"/>
    <property type="match status" value="1"/>
</dbReference>
<evidence type="ECO:0000313" key="15">
    <source>
        <dbReference type="Proteomes" id="UP001214415"/>
    </source>
</evidence>
<dbReference type="InterPro" id="IPR003593">
    <property type="entry name" value="AAA+_ATPase"/>
</dbReference>
<dbReference type="EMBL" id="CP119903">
    <property type="protein sequence ID" value="WFD23473.1"/>
    <property type="molecule type" value="Genomic_DNA"/>
</dbReference>
<dbReference type="CDD" id="cd18140">
    <property type="entry name" value="HLD_clamp_RFC"/>
    <property type="match status" value="1"/>
</dbReference>
<dbReference type="SUPFAM" id="SSF48019">
    <property type="entry name" value="post-AAA+ oligomerization domain-like"/>
    <property type="match status" value="1"/>
</dbReference>
<evidence type="ECO:0000256" key="2">
    <source>
        <dbReference type="ARBA" id="ARBA00006116"/>
    </source>
</evidence>
<feature type="region of interest" description="Disordered" evidence="11">
    <location>
        <begin position="1313"/>
        <end position="1390"/>
    </location>
</feature>
<comment type="similarity">
    <text evidence="2">Belongs to the activator 1 large subunit family.</text>
</comment>
<protein>
    <recommendedName>
        <fullName evidence="3">Replication factor C subunit 1</fullName>
    </recommendedName>
</protein>
<dbReference type="GO" id="GO:0003723">
    <property type="term" value="F:RNA binding"/>
    <property type="evidence" value="ECO:0007669"/>
    <property type="project" value="InterPro"/>
</dbReference>
<evidence type="ECO:0000256" key="11">
    <source>
        <dbReference type="SAM" id="MobiDB-lite"/>
    </source>
</evidence>
<dbReference type="PANTHER" id="PTHR23389">
    <property type="entry name" value="CHROMOSOME TRANSMISSION FIDELITY FACTOR 18"/>
    <property type="match status" value="1"/>
</dbReference>
<keyword evidence="5" id="KW-0235">DNA replication</keyword>
<dbReference type="Pfam" id="PF00533">
    <property type="entry name" value="BRCT"/>
    <property type="match status" value="1"/>
</dbReference>
<dbReference type="InterPro" id="IPR027417">
    <property type="entry name" value="P-loop_NTPase"/>
</dbReference>
<dbReference type="GO" id="GO:0006271">
    <property type="term" value="P:DNA strand elongation involved in DNA replication"/>
    <property type="evidence" value="ECO:0007669"/>
    <property type="project" value="UniProtKB-ARBA"/>
</dbReference>
<dbReference type="CDD" id="cd00009">
    <property type="entry name" value="AAA"/>
    <property type="match status" value="1"/>
</dbReference>
<dbReference type="Gene3D" id="3.40.50.300">
    <property type="entry name" value="P-loop containing nucleotide triphosphate hydrolases"/>
    <property type="match status" value="1"/>
</dbReference>
<dbReference type="InterPro" id="IPR016024">
    <property type="entry name" value="ARM-type_fold"/>
</dbReference>
<dbReference type="Pfam" id="PF22493">
    <property type="entry name" value="PUF_NOP9"/>
    <property type="match status" value="1"/>
</dbReference>
<dbReference type="GO" id="GO:0003677">
    <property type="term" value="F:DNA binding"/>
    <property type="evidence" value="ECO:0007669"/>
    <property type="project" value="UniProtKB-KW"/>
</dbReference>
<feature type="domain" description="AAA+ ATPase" evidence="13">
    <location>
        <begin position="215"/>
        <end position="368"/>
    </location>
</feature>
<dbReference type="InterPro" id="IPR047854">
    <property type="entry name" value="RFC_lid"/>
</dbReference>
<dbReference type="InterPro" id="IPR008921">
    <property type="entry name" value="DNA_pol3_clamp-load_cplx_C"/>
</dbReference>
<dbReference type="SMART" id="SM00292">
    <property type="entry name" value="BRCT"/>
    <property type="match status" value="1"/>
</dbReference>
<dbReference type="FunFam" id="1.10.8.60:FF:000021">
    <property type="entry name" value="Replication factor C subunit 1"/>
    <property type="match status" value="1"/>
</dbReference>
<feature type="region of interest" description="Disordered" evidence="11">
    <location>
        <begin position="664"/>
        <end position="729"/>
    </location>
</feature>
<evidence type="ECO:0000256" key="7">
    <source>
        <dbReference type="ARBA" id="ARBA00022741"/>
    </source>
</evidence>
<dbReference type="FunFam" id="1.20.272.10:FF:000005">
    <property type="entry name" value="Replication factor C subunit 1"/>
    <property type="match status" value="1"/>
</dbReference>
<feature type="compositionally biased region" description="Basic and acidic residues" evidence="11">
    <location>
        <begin position="15"/>
        <end position="25"/>
    </location>
</feature>
<evidence type="ECO:0000256" key="5">
    <source>
        <dbReference type="ARBA" id="ARBA00022705"/>
    </source>
</evidence>
<name>A0AAF0EDD9_9BASI</name>
<dbReference type="SUPFAM" id="SSF48371">
    <property type="entry name" value="ARM repeat"/>
    <property type="match status" value="1"/>
</dbReference>
<dbReference type="PANTHER" id="PTHR23389:SF6">
    <property type="entry name" value="REPLICATION FACTOR C SUBUNIT 1"/>
    <property type="match status" value="1"/>
</dbReference>
<dbReference type="SUPFAM" id="SSF52540">
    <property type="entry name" value="P-loop containing nucleoside triphosphate hydrolases"/>
    <property type="match status" value="1"/>
</dbReference>
<keyword evidence="10" id="KW-0539">Nucleus</keyword>
<dbReference type="InterPro" id="IPR036420">
    <property type="entry name" value="BRCT_dom_sf"/>
</dbReference>
<organism evidence="14 15">
    <name type="scientific">Malassezia equina</name>
    <dbReference type="NCBI Taxonomy" id="1381935"/>
    <lineage>
        <taxon>Eukaryota</taxon>
        <taxon>Fungi</taxon>
        <taxon>Dikarya</taxon>
        <taxon>Basidiomycota</taxon>
        <taxon>Ustilaginomycotina</taxon>
        <taxon>Malasseziomycetes</taxon>
        <taxon>Malasseziales</taxon>
        <taxon>Malasseziaceae</taxon>
        <taxon>Malassezia</taxon>
    </lineage>
</organism>
<dbReference type="InterPro" id="IPR001313">
    <property type="entry name" value="Pumilio_RNA-bd_rpt"/>
</dbReference>
<gene>
    <name evidence="14" type="primary">rfc1</name>
    <name evidence="14" type="ORF">MEQU1_002164</name>
</gene>
<evidence type="ECO:0000256" key="9">
    <source>
        <dbReference type="ARBA" id="ARBA00023125"/>
    </source>
</evidence>
<keyword evidence="9" id="KW-0238">DNA-binding</keyword>
<sequence>MSGASTRASDGAEPSAKRVKVENKHIPPWRAAAERRAAGPVAPGSKPIPEGRPHCLAGLTLVFTGELTSLGRDEAVDLAKRYGAKVTTAPSSKTSYVVVGEGAGAKKLETIQKNRLKTLNEDEYLQLIAERGAQKLDDRVKDKLAAEEKKVQAAARALETSSAPGQLWTSKYAPKQLKELVGNKPQIEKLQAWLRDWPKSLQANFKKPGPHATNTFRAMLISGAPGIGKTTAVHLVCKLEGYEVLELNASDTRSKKLLESELSQTIHNRSIGDWAKPGEAKLGRLAIVLDEVDGMSGGDRGGIGAINALIRKTQVPIICICNDRRNPKMQPLYSTTFNMTFSKPTVQAIRSRMLSIAFREGLQIPAEVMDQLIAAAQSDLRLVTNMLSTWKLSNKRMSFDEGKAFGAANQKPTLQTPFSLYGELASPQRFGPLNKQTLNDKLDYYFQDHAFVPLMVAENYVKSQPVLAQRESVPALKEWKQLQLLRKASESISDGDLVDTLMHGPQQHWSLMPLHGIASSVRPCSYIYGGHSSFPSFPSFLGQNSKRLRLQRQLVDLQTRLRLSTTGSKEDVRQSYVPGLLSALVDPIVREGQAAIPGVIDTMDEYYLVPEDRDTLIELELSDVRREDRLKKVPSAVKSAFTRAYNAGSHPMAFHKTTAPVAKGRAIKSEVPDNEDAYGVDEEPADDADDDAEGQAELDPAKIKMGPDTSTAAPRTTPAAAPAHGPRGRTKPVMLRAEAASNASTGPTADRLVPMFNDRFLFDDELEANEDSTFVRKYNLSAAGDDFPMLLKSPAEGAGAHAASQPSHFSSALDLASLTPMPKRSPNAGLSPWLHAATDEPANVPASAFAGLGTIGSGPGLLLHDRSAARGSFPELFNDAPASLTSSLASFPPPPPPPLSSTLPVGSRPASFHGAGALVPPVMNPALNTSGSSASPSPRLGSLSDASVTSTPPDSGDTPRFVRTGRKEDRRKNGRLFGEDTDASLTRGLRRSDMDLSVMPLEELRGEISHLCRDQYGCRFLQKKLDEGIPAQCDLIFTETFPHFADLMTDPFGNYLCQKLLEHCTNAQRDQIVEAIAKDLVTISLNMHGTRAVQKTIDFISTPAQTQAIISAFARNVVTLIKDLNGNHVIQKCLNRLSAADNQFIYDAVAAKCVDVSTHRHGCCVLQRCIDHASEEQRLQLVQQITMYSLTLVQDPFGNYVVQYVLDLNDSAYTESVTHQFLGHVCELSTQKFSSNVMEKCIRVAEPSLRQQLVSELIESAGLEALLRDSFANYVVQTCLDYAEPTQRAQLVECIRPILPSIRNTPYGKRIQTKLQRDDTQGPHGGADMGPRYRRHDARPPHPSQGARSSANGRPSMPLVPGARPMRAPRKSDQYHRGSADATATASMPATNGAPYYGAPDAAAPLYAPLQRMQLNADMAPSAPFSFASGDLVMPTRGAQEPW</sequence>
<dbReference type="InterPro" id="IPR001357">
    <property type="entry name" value="BRCT_dom"/>
</dbReference>
<feature type="compositionally biased region" description="Polar residues" evidence="11">
    <location>
        <begin position="944"/>
        <end position="953"/>
    </location>
</feature>
<dbReference type="FunFam" id="1.25.10.10:FF:000237">
    <property type="entry name" value="Pumilio homolog 9"/>
    <property type="match status" value="1"/>
</dbReference>
<proteinExistence type="inferred from homology"/>
<comment type="subcellular location">
    <subcellularLocation>
        <location evidence="1">Nucleus</location>
    </subcellularLocation>
</comment>
<reference evidence="14" key="1">
    <citation type="submission" date="2023-03" db="EMBL/GenBank/DDBJ databases">
        <title>Mating type loci evolution in Malassezia.</title>
        <authorList>
            <person name="Coelho M.A."/>
        </authorList>
    </citation>
    <scope>NUCLEOTIDE SEQUENCE</scope>
    <source>
        <strain evidence="14">CBS 12830</strain>
    </source>
</reference>
<keyword evidence="4" id="KW-0597">Phosphoprotein</keyword>
<dbReference type="Gene3D" id="3.40.50.10190">
    <property type="entry name" value="BRCT domain"/>
    <property type="match status" value="1"/>
</dbReference>
<dbReference type="Pfam" id="PF08519">
    <property type="entry name" value="RFC1"/>
    <property type="match status" value="1"/>
</dbReference>
<feature type="compositionally biased region" description="Acidic residues" evidence="11">
    <location>
        <begin position="672"/>
        <end position="696"/>
    </location>
</feature>
<keyword evidence="6" id="KW-0677">Repeat</keyword>
<dbReference type="GO" id="GO:0005663">
    <property type="term" value="C:DNA replication factor C complex"/>
    <property type="evidence" value="ECO:0007669"/>
    <property type="project" value="InterPro"/>
</dbReference>
<dbReference type="GO" id="GO:0005524">
    <property type="term" value="F:ATP binding"/>
    <property type="evidence" value="ECO:0007669"/>
    <property type="project" value="UniProtKB-KW"/>
</dbReference>
<dbReference type="SMART" id="SM00025">
    <property type="entry name" value="Pumilio"/>
    <property type="match status" value="8"/>
</dbReference>
<dbReference type="GO" id="GO:0005634">
    <property type="term" value="C:nucleus"/>
    <property type="evidence" value="ECO:0007669"/>
    <property type="project" value="UniProtKB-SubCell"/>
</dbReference>
<dbReference type="GO" id="GO:0003689">
    <property type="term" value="F:DNA clamp loader activity"/>
    <property type="evidence" value="ECO:0007669"/>
    <property type="project" value="InterPro"/>
</dbReference>
<evidence type="ECO:0000256" key="4">
    <source>
        <dbReference type="ARBA" id="ARBA00022553"/>
    </source>
</evidence>
<feature type="region of interest" description="Disordered" evidence="11">
    <location>
        <begin position="887"/>
        <end position="908"/>
    </location>
</feature>
<feature type="region of interest" description="Disordered" evidence="11">
    <location>
        <begin position="923"/>
        <end position="978"/>
    </location>
</feature>
<feature type="compositionally biased region" description="Polar residues" evidence="11">
    <location>
        <begin position="926"/>
        <end position="936"/>
    </location>
</feature>
<dbReference type="Gene3D" id="1.20.272.10">
    <property type="match status" value="1"/>
</dbReference>
<dbReference type="SUPFAM" id="SSF52113">
    <property type="entry name" value="BRCT domain"/>
    <property type="match status" value="1"/>
</dbReference>
<keyword evidence="8" id="KW-0067">ATP-binding</keyword>
<evidence type="ECO:0000256" key="10">
    <source>
        <dbReference type="ARBA" id="ARBA00023242"/>
    </source>
</evidence>
<evidence type="ECO:0000313" key="14">
    <source>
        <dbReference type="EMBL" id="WFD23473.1"/>
    </source>
</evidence>
<evidence type="ECO:0000259" key="12">
    <source>
        <dbReference type="SMART" id="SM00292"/>
    </source>
</evidence>